<evidence type="ECO:0000313" key="3">
    <source>
        <dbReference type="EMBL" id="MDN3700383.1"/>
    </source>
</evidence>
<evidence type="ECO:0000256" key="1">
    <source>
        <dbReference type="ARBA" id="ARBA00023172"/>
    </source>
</evidence>
<dbReference type="EMBL" id="JAUFQY010000001">
    <property type="protein sequence ID" value="MDN3700383.1"/>
    <property type="molecule type" value="Genomic_DNA"/>
</dbReference>
<organism evidence="3 4">
    <name type="scientific">Vibrio artabrorum</name>
    <dbReference type="NCBI Taxonomy" id="446374"/>
    <lineage>
        <taxon>Bacteria</taxon>
        <taxon>Pseudomonadati</taxon>
        <taxon>Pseudomonadota</taxon>
        <taxon>Gammaproteobacteria</taxon>
        <taxon>Vibrionales</taxon>
        <taxon>Vibrionaceae</taxon>
        <taxon>Vibrio</taxon>
    </lineage>
</organism>
<dbReference type="PROSITE" id="PS51898">
    <property type="entry name" value="TYR_RECOMBINASE"/>
    <property type="match status" value="1"/>
</dbReference>
<dbReference type="InterPro" id="IPR011010">
    <property type="entry name" value="DNA_brk_join_enz"/>
</dbReference>
<keyword evidence="1" id="KW-0233">DNA recombination</keyword>
<reference evidence="4" key="1">
    <citation type="journal article" date="2019" name="Int. J. Syst. Evol. Microbiol.">
        <title>The Global Catalogue of Microorganisms (GCM) 10K type strain sequencing project: providing services to taxonomists for standard genome sequencing and annotation.</title>
        <authorList>
            <consortium name="The Broad Institute Genomics Platform"/>
            <consortium name="The Broad Institute Genome Sequencing Center for Infectious Disease"/>
            <person name="Wu L."/>
            <person name="Ma J."/>
        </authorList>
    </citation>
    <scope>NUCLEOTIDE SEQUENCE [LARGE SCALE GENOMIC DNA]</scope>
    <source>
        <strain evidence="4">CECT 7226</strain>
    </source>
</reference>
<name>A0ABT8CFX5_9VIBR</name>
<proteinExistence type="predicted"/>
<dbReference type="InterPro" id="IPR002104">
    <property type="entry name" value="Integrase_catalytic"/>
</dbReference>
<dbReference type="Gene3D" id="1.10.443.10">
    <property type="entry name" value="Intergrase catalytic core"/>
    <property type="match status" value="1"/>
</dbReference>
<comment type="caution">
    <text evidence="3">The sequence shown here is derived from an EMBL/GenBank/DDBJ whole genome shotgun (WGS) entry which is preliminary data.</text>
</comment>
<gene>
    <name evidence="3" type="ORF">QWY96_04790</name>
</gene>
<feature type="domain" description="Tyr recombinase" evidence="2">
    <location>
        <begin position="1"/>
        <end position="101"/>
    </location>
</feature>
<protein>
    <submittedName>
        <fullName evidence="3">Tyrosine-type recombinase/integrase</fullName>
    </submittedName>
</protein>
<dbReference type="Pfam" id="PF00589">
    <property type="entry name" value="Phage_integrase"/>
    <property type="match status" value="1"/>
</dbReference>
<keyword evidence="4" id="KW-1185">Reference proteome</keyword>
<dbReference type="InterPro" id="IPR013762">
    <property type="entry name" value="Integrase-like_cat_sf"/>
</dbReference>
<dbReference type="RefSeq" id="WP_261839668.1">
    <property type="nucleotide sequence ID" value="NZ_AP025458.1"/>
</dbReference>
<evidence type="ECO:0000259" key="2">
    <source>
        <dbReference type="PROSITE" id="PS51898"/>
    </source>
</evidence>
<evidence type="ECO:0000313" key="4">
    <source>
        <dbReference type="Proteomes" id="UP001223712"/>
    </source>
</evidence>
<dbReference type="SUPFAM" id="SSF56349">
    <property type="entry name" value="DNA breaking-rejoining enzymes"/>
    <property type="match status" value="1"/>
</dbReference>
<dbReference type="Proteomes" id="UP001223712">
    <property type="component" value="Unassembled WGS sequence"/>
</dbReference>
<accession>A0ABT8CFX5</accession>
<sequence length="101" mass="11942">MDIVVKNNGPIIHRESKTFRNKEELIFSYNSRSVSAGFQRVRNELGIEDLRYHDLRREGASRLFEKGYSIEEVAQVTGHRNLNILWQVYTQLFPHKLHNKT</sequence>